<comment type="caution">
    <text evidence="2">The sequence shown here is derived from an EMBL/GenBank/DDBJ whole genome shotgun (WGS) entry which is preliminary data.</text>
</comment>
<keyword evidence="3" id="KW-1185">Reference proteome</keyword>
<organism evidence="2 3">
    <name type="scientific">Kaistia nematophila</name>
    <dbReference type="NCBI Taxonomy" id="2994654"/>
    <lineage>
        <taxon>Bacteria</taxon>
        <taxon>Pseudomonadati</taxon>
        <taxon>Pseudomonadota</taxon>
        <taxon>Alphaproteobacteria</taxon>
        <taxon>Hyphomicrobiales</taxon>
        <taxon>Kaistiaceae</taxon>
        <taxon>Kaistia</taxon>
    </lineage>
</organism>
<name>A0A9X3INK8_9HYPH</name>
<evidence type="ECO:0000256" key="1">
    <source>
        <dbReference type="SAM" id="MobiDB-lite"/>
    </source>
</evidence>
<reference evidence="2" key="1">
    <citation type="submission" date="2022-11" db="EMBL/GenBank/DDBJ databases">
        <title>Biodiversity and phylogenetic relationships of bacteria.</title>
        <authorList>
            <person name="Machado R.A.R."/>
            <person name="Bhat A."/>
            <person name="Loulou A."/>
            <person name="Kallel S."/>
        </authorList>
    </citation>
    <scope>NUCLEOTIDE SEQUENCE</scope>
    <source>
        <strain evidence="2">K-TC2</strain>
    </source>
</reference>
<dbReference type="EMBL" id="JAPKNK010000011">
    <property type="protein sequence ID" value="MCX5571686.1"/>
    <property type="molecule type" value="Genomic_DNA"/>
</dbReference>
<dbReference type="AlphaFoldDB" id="A0A9X3INK8"/>
<dbReference type="RefSeq" id="WP_266340649.1">
    <property type="nucleotide sequence ID" value="NZ_JAPKNK010000011.1"/>
</dbReference>
<proteinExistence type="predicted"/>
<sequence>MADDPRGDGDKAGPDKRPPKRERAAKLSRSAAWKLASASGMKATSLPDGGKG</sequence>
<evidence type="ECO:0000313" key="2">
    <source>
        <dbReference type="EMBL" id="MCX5571686.1"/>
    </source>
</evidence>
<gene>
    <name evidence="2" type="ORF">OSH07_20965</name>
</gene>
<dbReference type="Proteomes" id="UP001144805">
    <property type="component" value="Unassembled WGS sequence"/>
</dbReference>
<evidence type="ECO:0000313" key="3">
    <source>
        <dbReference type="Proteomes" id="UP001144805"/>
    </source>
</evidence>
<protein>
    <submittedName>
        <fullName evidence="2">Uncharacterized protein</fullName>
    </submittedName>
</protein>
<accession>A0A9X3INK8</accession>
<feature type="compositionally biased region" description="Basic and acidic residues" evidence="1">
    <location>
        <begin position="1"/>
        <end position="25"/>
    </location>
</feature>
<feature type="region of interest" description="Disordered" evidence="1">
    <location>
        <begin position="1"/>
        <end position="52"/>
    </location>
</feature>